<accession>A0A9E7PR47</accession>
<dbReference type="PROSITE" id="PS51257">
    <property type="entry name" value="PROKAR_LIPOPROTEIN"/>
    <property type="match status" value="1"/>
</dbReference>
<keyword evidence="1" id="KW-0812">Transmembrane</keyword>
<reference evidence="2" key="1">
    <citation type="submission" date="2022-04" db="EMBL/GenBank/DDBJ databases">
        <title>Complete genome of Methanoplanus endosymbiosus DSM 3599.</title>
        <authorList>
            <person name="Chen S.-C."/>
            <person name="You Y.-T."/>
            <person name="Zhou Y.-Z."/>
            <person name="Lai M.-C."/>
        </authorList>
    </citation>
    <scope>NUCLEOTIDE SEQUENCE</scope>
    <source>
        <strain evidence="2">DSM 3599</strain>
    </source>
</reference>
<organism evidence="2 3">
    <name type="scientific">Methanoplanus endosymbiosus</name>
    <dbReference type="NCBI Taxonomy" id="33865"/>
    <lineage>
        <taxon>Archaea</taxon>
        <taxon>Methanobacteriati</taxon>
        <taxon>Methanobacteriota</taxon>
        <taxon>Stenosarchaea group</taxon>
        <taxon>Methanomicrobia</taxon>
        <taxon>Methanomicrobiales</taxon>
        <taxon>Methanomicrobiaceae</taxon>
        <taxon>Methanoplanus</taxon>
    </lineage>
</organism>
<dbReference type="RefSeq" id="WP_257742123.1">
    <property type="nucleotide sequence ID" value="NZ_CP096115.1"/>
</dbReference>
<keyword evidence="1" id="KW-1133">Transmembrane helix</keyword>
<dbReference type="EMBL" id="CP096115">
    <property type="protein sequence ID" value="UUX91972.1"/>
    <property type="molecule type" value="Genomic_DNA"/>
</dbReference>
<dbReference type="KEGG" id="mend:L6E24_11480"/>
<keyword evidence="1" id="KW-0472">Membrane</keyword>
<dbReference type="GeneID" id="74308331"/>
<protein>
    <submittedName>
        <fullName evidence="2">Uncharacterized protein</fullName>
    </submittedName>
</protein>
<dbReference type="Proteomes" id="UP001060368">
    <property type="component" value="Chromosome"/>
</dbReference>
<evidence type="ECO:0000313" key="2">
    <source>
        <dbReference type="EMBL" id="UUX91972.1"/>
    </source>
</evidence>
<feature type="transmembrane region" description="Helical" evidence="1">
    <location>
        <begin position="12"/>
        <end position="31"/>
    </location>
</feature>
<keyword evidence="3" id="KW-1185">Reference proteome</keyword>
<gene>
    <name evidence="2" type="ORF">L6E24_11480</name>
</gene>
<dbReference type="AlphaFoldDB" id="A0A9E7PR47"/>
<name>A0A9E7PR47_9EURY</name>
<evidence type="ECO:0000256" key="1">
    <source>
        <dbReference type="SAM" id="Phobius"/>
    </source>
</evidence>
<proteinExistence type="predicted"/>
<sequence length="324" mass="36067">MMKDNLFKTVPAVFILTVILIVFLIVVLTAGCTDGTDNLPGRNSGDELLSGDNLSELSDKGIYPATPEDVEALNNYVPPVEKLISDLKAQGMDDENITVILAEQGYGWYPKTGAWWKGTAPTAEQQKDIALIRGPDYSPFPDENNEKIGPCSYVCDVLTIDNVSAGGYSMISDYSNDNEITMNLELYDITRLSFSDSLFEENPLIYRAFYSEYGGGHGRAYLTPEEVEYANVHYNNRYFEYNGSYYTLNVGKGSCPADVCVPKDYPDMYLTEDKVISLALADDGVINSIGGHDYEVSGVCITEDKGEPLYKVQIWRYRDIHMAL</sequence>
<evidence type="ECO:0000313" key="3">
    <source>
        <dbReference type="Proteomes" id="UP001060368"/>
    </source>
</evidence>